<dbReference type="InterPro" id="IPR037224">
    <property type="entry name" value="PapC_N_sf"/>
</dbReference>
<dbReference type="AlphaFoldDB" id="A0A078L7C3"/>
<evidence type="ECO:0000313" key="12">
    <source>
        <dbReference type="EMBL" id="CDZ82630.1"/>
    </source>
</evidence>
<gene>
    <name evidence="12" type="ORF">BN1086_00709</name>
</gene>
<feature type="domain" description="PapC N-terminal" evidence="11">
    <location>
        <begin position="26"/>
        <end position="163"/>
    </location>
</feature>
<evidence type="ECO:0000256" key="9">
    <source>
        <dbReference type="RuleBase" id="RU003884"/>
    </source>
</evidence>
<reference evidence="12" key="1">
    <citation type="submission" date="2014-06" db="EMBL/GenBank/DDBJ databases">
        <authorList>
            <person name="Urmite Genomes Urmite Genomes"/>
        </authorList>
    </citation>
    <scope>NUCLEOTIDE SEQUENCE</scope>
</reference>
<dbReference type="PATRIC" id="fig|545.12.peg.712"/>
<keyword evidence="3 9" id="KW-0813">Transport</keyword>
<dbReference type="Gene3D" id="2.60.40.2070">
    <property type="match status" value="1"/>
</dbReference>
<keyword evidence="7 9" id="KW-0472">Membrane</keyword>
<keyword evidence="8 9" id="KW-0998">Cell outer membrane</keyword>
<protein>
    <submittedName>
        <fullName evidence="12">Fimbrial usher protein</fullName>
    </submittedName>
</protein>
<feature type="domain" description="PapC-like C-terminal" evidence="10">
    <location>
        <begin position="757"/>
        <end position="816"/>
    </location>
</feature>
<keyword evidence="4" id="KW-1134">Transmembrane beta strand</keyword>
<evidence type="ECO:0000256" key="4">
    <source>
        <dbReference type="ARBA" id="ARBA00022452"/>
    </source>
</evidence>
<dbReference type="GO" id="GO:0015473">
    <property type="term" value="F:fimbrial usher porin activity"/>
    <property type="evidence" value="ECO:0007669"/>
    <property type="project" value="InterPro"/>
</dbReference>
<comment type="similarity">
    <text evidence="2 9">Belongs to the fimbrial export usher family.</text>
</comment>
<evidence type="ECO:0000259" key="10">
    <source>
        <dbReference type="Pfam" id="PF13953"/>
    </source>
</evidence>
<dbReference type="Gene3D" id="2.60.40.3110">
    <property type="match status" value="1"/>
</dbReference>
<dbReference type="InterPro" id="IPR018030">
    <property type="entry name" value="Fimbrial_membr_usher_CS"/>
</dbReference>
<dbReference type="PROSITE" id="PS01151">
    <property type="entry name" value="FIMBRIAL_USHER"/>
    <property type="match status" value="1"/>
</dbReference>
<dbReference type="Pfam" id="PF00577">
    <property type="entry name" value="Usher"/>
    <property type="match status" value="1"/>
</dbReference>
<organism evidence="12">
    <name type="scientific">Citrobacter koseri</name>
    <name type="common">Citrobacter diversus</name>
    <dbReference type="NCBI Taxonomy" id="545"/>
    <lineage>
        <taxon>Bacteria</taxon>
        <taxon>Pseudomonadati</taxon>
        <taxon>Pseudomonadota</taxon>
        <taxon>Gammaproteobacteria</taxon>
        <taxon>Enterobacterales</taxon>
        <taxon>Enterobacteriaceae</taxon>
        <taxon>Citrobacter</taxon>
    </lineage>
</organism>
<evidence type="ECO:0000256" key="8">
    <source>
        <dbReference type="ARBA" id="ARBA00023237"/>
    </source>
</evidence>
<dbReference type="PANTHER" id="PTHR30451">
    <property type="entry name" value="OUTER MEMBRANE USHER PROTEIN"/>
    <property type="match status" value="1"/>
</dbReference>
<keyword evidence="6" id="KW-0732">Signal</keyword>
<evidence type="ECO:0000259" key="11">
    <source>
        <dbReference type="Pfam" id="PF13954"/>
    </source>
</evidence>
<dbReference type="GO" id="GO:0009279">
    <property type="term" value="C:cell outer membrane"/>
    <property type="evidence" value="ECO:0007669"/>
    <property type="project" value="UniProtKB-SubCell"/>
</dbReference>
<evidence type="ECO:0000256" key="6">
    <source>
        <dbReference type="ARBA" id="ARBA00022729"/>
    </source>
</evidence>
<dbReference type="SUPFAM" id="SSF141729">
    <property type="entry name" value="FimD N-terminal domain-like"/>
    <property type="match status" value="1"/>
</dbReference>
<dbReference type="EMBL" id="LK931336">
    <property type="protein sequence ID" value="CDZ82630.1"/>
    <property type="molecule type" value="Genomic_DNA"/>
</dbReference>
<dbReference type="InterPro" id="IPR025949">
    <property type="entry name" value="PapC-like_C"/>
</dbReference>
<name>A0A078L7C3_CITKO</name>
<dbReference type="Gene3D" id="2.60.40.2610">
    <property type="entry name" value="Outer membrane usher protein FimD, plug domain"/>
    <property type="match status" value="1"/>
</dbReference>
<keyword evidence="5 9" id="KW-0812">Transmembrane</keyword>
<evidence type="ECO:0000256" key="3">
    <source>
        <dbReference type="ARBA" id="ARBA00022448"/>
    </source>
</evidence>
<dbReference type="RefSeq" id="WP_200075631.1">
    <property type="nucleotide sequence ID" value="NZ_JADVIJ010000002.1"/>
</dbReference>
<sequence>MLKINSITLAILSVLVISPVWGETETFDTHFMFGGLKGEKVSRYQIDGDKPMPGLYDMDVYLNNQWRGRYELNIQDDPDDTCLSIAQLHQIGIKSDGLQVDKKVDCVSLRAAVQGGNISYDISQFALNLTVPHAYVNEYEPGYMLPETWDRGINALYMSYYASQYYSNYKSGGNDESSYVSLNSGLNLFGWQLHSNANFTKSNDDSGEWKNNTLYMERGIPEILGTLRAGDMYTGTDLFDSVRFTGIRIWRDMQMLPNSKQNFTPIVRGIAQSHALVTIEQNGFIVYQKEVPPGPFAIADLQLAGGGADLDVSVKEADGSVSHYLVPYSSVPNMLQSGVSKYDIAAGRSHIEGATKQTDFLQANYQYGLNNLLTLYGGTMLSDHYQAFTLGTGWNTHIGAVSVDATQSHSKQDNGDVFNGQSYQIAWNKYVSQTGTQFALAAYRYSSRDYRSFNDHVWANNKNSYHRDNNDVYDITDYYQNDFGRKNSFSVNINQGLPEGWGNLALSGLWRDYWGRNGSGKDYQLSYSNDWRRISYTLSASQSYDEDNREDKRLNIYISIPFSWGDGVTATKRDIFVSNSTTFDNEGYQSNNTSLSGIAGGRDQFSYGANLAHQRQNNETSAGGNLTWRAPVATVGASYSQSNKYRQAGGNIQGGIVAWSDGIHLTNRLSDTLAIIKAPGLEGAAVQGHRYLTTDKNGYAIYDSLTPYRENFLTLDLSHTYSDVELRGNRKGIVPYRGAVVLAEFETDRRKPWYFLARRPDGSPLTFGYEVEDHSGKNVGLVGQGSRLFIRTDNVPASLKVATNKQQGLFCIITFDGVIDENKTYICR</sequence>
<evidence type="ECO:0000256" key="5">
    <source>
        <dbReference type="ARBA" id="ARBA00022692"/>
    </source>
</evidence>
<dbReference type="Gene3D" id="3.10.20.410">
    <property type="match status" value="1"/>
</dbReference>
<evidence type="ECO:0000256" key="1">
    <source>
        <dbReference type="ARBA" id="ARBA00004571"/>
    </source>
</evidence>
<dbReference type="PANTHER" id="PTHR30451:SF3">
    <property type="entry name" value="OUTER MEMBRANE USHER PROTEIN HTRE-RELATED"/>
    <property type="match status" value="1"/>
</dbReference>
<dbReference type="NCBIfam" id="NF011763">
    <property type="entry name" value="PRK15217.1"/>
    <property type="match status" value="1"/>
</dbReference>
<dbReference type="InterPro" id="IPR042186">
    <property type="entry name" value="FimD_plug_dom"/>
</dbReference>
<evidence type="ECO:0000256" key="7">
    <source>
        <dbReference type="ARBA" id="ARBA00023136"/>
    </source>
</evidence>
<dbReference type="InterPro" id="IPR043142">
    <property type="entry name" value="PapC-like_C_sf"/>
</dbReference>
<accession>A0A078L7C3</accession>
<dbReference type="InterPro" id="IPR000015">
    <property type="entry name" value="Fimb_usher"/>
</dbReference>
<proteinExistence type="inferred from homology"/>
<evidence type="ECO:0000256" key="2">
    <source>
        <dbReference type="ARBA" id="ARBA00008064"/>
    </source>
</evidence>
<dbReference type="InterPro" id="IPR025885">
    <property type="entry name" value="PapC_N"/>
</dbReference>
<comment type="subcellular location">
    <subcellularLocation>
        <location evidence="1 9">Cell outer membrane</location>
        <topology evidence="1 9">Multi-pass membrane protein</topology>
    </subcellularLocation>
</comment>
<dbReference type="GO" id="GO:0009297">
    <property type="term" value="P:pilus assembly"/>
    <property type="evidence" value="ECO:0007669"/>
    <property type="project" value="InterPro"/>
</dbReference>
<keyword evidence="9" id="KW-1029">Fimbrium biogenesis</keyword>
<dbReference type="FunFam" id="2.60.40.3110:FF:000001">
    <property type="entry name" value="Putative fimbrial outer membrane usher"/>
    <property type="match status" value="1"/>
</dbReference>
<dbReference type="Pfam" id="PF13954">
    <property type="entry name" value="PapC_N"/>
    <property type="match status" value="1"/>
</dbReference>
<dbReference type="Pfam" id="PF13953">
    <property type="entry name" value="PapC_C"/>
    <property type="match status" value="1"/>
</dbReference>